<keyword evidence="2 6" id="KW-0812">Transmembrane</keyword>
<dbReference type="GO" id="GO:0015648">
    <property type="term" value="F:lipid-linked peptidoglycan transporter activity"/>
    <property type="evidence" value="ECO:0007669"/>
    <property type="project" value="TreeGrafter"/>
</dbReference>
<evidence type="ECO:0000256" key="2">
    <source>
        <dbReference type="ARBA" id="ARBA00022692"/>
    </source>
</evidence>
<feature type="transmembrane region" description="Helical" evidence="6">
    <location>
        <begin position="183"/>
        <end position="203"/>
    </location>
</feature>
<dbReference type="EMBL" id="JAPYYP010000012">
    <property type="protein sequence ID" value="MDA5109004.1"/>
    <property type="molecule type" value="Genomic_DNA"/>
</dbReference>
<evidence type="ECO:0000313" key="8">
    <source>
        <dbReference type="Proteomes" id="UP001151071"/>
    </source>
</evidence>
<feature type="transmembrane region" description="Helical" evidence="6">
    <location>
        <begin position="159"/>
        <end position="176"/>
    </location>
</feature>
<feature type="transmembrane region" description="Helical" evidence="6">
    <location>
        <begin position="310"/>
        <end position="328"/>
    </location>
</feature>
<dbReference type="GO" id="GO:0051301">
    <property type="term" value="P:cell division"/>
    <property type="evidence" value="ECO:0007669"/>
    <property type="project" value="InterPro"/>
</dbReference>
<keyword evidence="3" id="KW-0133">Cell shape</keyword>
<feature type="transmembrane region" description="Helical" evidence="6">
    <location>
        <begin position="68"/>
        <end position="85"/>
    </location>
</feature>
<dbReference type="RefSeq" id="WP_044899561.1">
    <property type="nucleotide sequence ID" value="NZ_JAPYYP010000012.1"/>
</dbReference>
<comment type="caution">
    <text evidence="7">The sequence shown here is derived from an EMBL/GenBank/DDBJ whole genome shotgun (WGS) entry which is preliminary data.</text>
</comment>
<proteinExistence type="predicted"/>
<feature type="transmembrane region" description="Helical" evidence="6">
    <location>
        <begin position="12"/>
        <end position="33"/>
    </location>
</feature>
<feature type="transmembrane region" description="Helical" evidence="6">
    <location>
        <begin position="45"/>
        <end position="61"/>
    </location>
</feature>
<dbReference type="PANTHER" id="PTHR30474">
    <property type="entry name" value="CELL CYCLE PROTEIN"/>
    <property type="match status" value="1"/>
</dbReference>
<dbReference type="AlphaFoldDB" id="A0A9X3TQP1"/>
<dbReference type="GO" id="GO:0005886">
    <property type="term" value="C:plasma membrane"/>
    <property type="evidence" value="ECO:0007669"/>
    <property type="project" value="TreeGrafter"/>
</dbReference>
<keyword evidence="5 6" id="KW-0472">Membrane</keyword>
<accession>A0A9X3TQP1</accession>
<gene>
    <name evidence="7" type="primary">rodA</name>
    <name evidence="7" type="ORF">O3V59_11580</name>
</gene>
<protein>
    <submittedName>
        <fullName evidence="7">Rod shape-determining protein RodA</fullName>
    </submittedName>
</protein>
<evidence type="ECO:0000313" key="7">
    <source>
        <dbReference type="EMBL" id="MDA5109004.1"/>
    </source>
</evidence>
<evidence type="ECO:0000256" key="1">
    <source>
        <dbReference type="ARBA" id="ARBA00004141"/>
    </source>
</evidence>
<dbReference type="Pfam" id="PF01098">
    <property type="entry name" value="FTSW_RODA_SPOVE"/>
    <property type="match status" value="1"/>
</dbReference>
<feature type="transmembrane region" description="Helical" evidence="6">
    <location>
        <begin position="135"/>
        <end position="153"/>
    </location>
</feature>
<feature type="transmembrane region" description="Helical" evidence="6">
    <location>
        <begin position="348"/>
        <end position="368"/>
    </location>
</feature>
<dbReference type="Proteomes" id="UP001151071">
    <property type="component" value="Unassembled WGS sequence"/>
</dbReference>
<dbReference type="InterPro" id="IPR001182">
    <property type="entry name" value="FtsW/RodA"/>
</dbReference>
<evidence type="ECO:0000256" key="6">
    <source>
        <dbReference type="SAM" id="Phobius"/>
    </source>
</evidence>
<evidence type="ECO:0000256" key="5">
    <source>
        <dbReference type="ARBA" id="ARBA00023136"/>
    </source>
</evidence>
<reference evidence="7" key="1">
    <citation type="submission" date="2022-12" db="EMBL/GenBank/DDBJ databases">
        <title>Draft genome sequence of the thermophilic strain Brevibacillus thermoruber HT42, isolated from Los Humeros, Puebla, Mexico, with biotechnological potential.</title>
        <authorList>
            <person name="Lara Sanchez J."/>
            <person name="Solis Palacios R."/>
            <person name="Bustos Baena A.S."/>
            <person name="Ruz Baez A.E."/>
            <person name="Espinosa Luna G."/>
            <person name="Oliart Ros R.M."/>
        </authorList>
    </citation>
    <scope>NUCLEOTIDE SEQUENCE</scope>
    <source>
        <strain evidence="7">HT42</strain>
    </source>
</reference>
<sequence>MFDLEKRHLKSIDWPIVMILFGLAVYSYIGIAGSAAGVDKANQQMLWYAIGFMLLIATLLFDYRLYYSMSYVLYAIGIILLIGVYQTEPINNATSWYRLPGGVLFQPSEPMKLFTILTVARYLSNKADDPERFRYFYQLIPVGLIVAVPMLMILVQPDLGSALVYCSILATMLIVGGIRLKHVLYLGTLVGSFFGVMTLLYFYKQSIFFKIIKPYQWDRIKFWLNPDLEAMGRGFQLKQSLIAIGSGQLFGKGIDTPTQASFGWVPVGESDFIFTVIAEKLGFVGAGVLMILFFFLIYRMIRIAMEAKDPFGSYVVAGVVGMLTFQVFENIGMTIQLMPITGLPLPFISYGGSSLLTNFLIIGVVLNIGMRKDTLRFD</sequence>
<dbReference type="GO" id="GO:0008360">
    <property type="term" value="P:regulation of cell shape"/>
    <property type="evidence" value="ECO:0007669"/>
    <property type="project" value="UniProtKB-KW"/>
</dbReference>
<dbReference type="GO" id="GO:0032153">
    <property type="term" value="C:cell division site"/>
    <property type="evidence" value="ECO:0007669"/>
    <property type="project" value="TreeGrafter"/>
</dbReference>
<dbReference type="NCBIfam" id="TIGR02210">
    <property type="entry name" value="rodA_shape"/>
    <property type="match status" value="1"/>
</dbReference>
<evidence type="ECO:0000256" key="4">
    <source>
        <dbReference type="ARBA" id="ARBA00022989"/>
    </source>
</evidence>
<evidence type="ECO:0000256" key="3">
    <source>
        <dbReference type="ARBA" id="ARBA00022960"/>
    </source>
</evidence>
<name>A0A9X3TQP1_9BACL</name>
<dbReference type="PANTHER" id="PTHR30474:SF1">
    <property type="entry name" value="PEPTIDOGLYCAN GLYCOSYLTRANSFERASE MRDB"/>
    <property type="match status" value="1"/>
</dbReference>
<keyword evidence="8" id="KW-1185">Reference proteome</keyword>
<feature type="transmembrane region" description="Helical" evidence="6">
    <location>
        <begin position="272"/>
        <end position="298"/>
    </location>
</feature>
<keyword evidence="4 6" id="KW-1133">Transmembrane helix</keyword>
<organism evidence="7 8">
    <name type="scientific">Brevibacillus thermoruber</name>
    <dbReference type="NCBI Taxonomy" id="33942"/>
    <lineage>
        <taxon>Bacteria</taxon>
        <taxon>Bacillati</taxon>
        <taxon>Bacillota</taxon>
        <taxon>Bacilli</taxon>
        <taxon>Bacillales</taxon>
        <taxon>Paenibacillaceae</taxon>
        <taxon>Brevibacillus</taxon>
    </lineage>
</organism>
<comment type="subcellular location">
    <subcellularLocation>
        <location evidence="1">Membrane</location>
        <topology evidence="1">Multi-pass membrane protein</topology>
    </subcellularLocation>
</comment>
<dbReference type="InterPro" id="IPR011923">
    <property type="entry name" value="RodA/MrdB"/>
</dbReference>